<dbReference type="Proteomes" id="UP000032430">
    <property type="component" value="Chromosome I"/>
</dbReference>
<dbReference type="PROSITE" id="PS00139">
    <property type="entry name" value="THIOL_PROTEASE_CYS"/>
    <property type="match status" value="1"/>
</dbReference>
<keyword evidence="2" id="KW-1185">Reference proteome</keyword>
<evidence type="ECO:0000313" key="1">
    <source>
        <dbReference type="EMBL" id="CEG56217.1"/>
    </source>
</evidence>
<dbReference type="KEGG" id="lfa:LFA_0768"/>
<dbReference type="HOGENOM" id="CLU_282824_0_0_6"/>
<sequence length="1192" mass="133964">MPTPLFPPDNQLVQIEQGRVGNCYLLAGLDCVLNKMQGGRALAKQRFVEYPDGSVRVQIPRNPHSPHLNPAVIGSKYVLDQSDPNFDYWHIPKSEIDRMDAPGNGAKSNCLAVKIMERLSSYYYVKPPKIAGIGESLIAHNHQGHGERYMGTATDFVANLMGVHVDQLFGRLYDRQMNFDDKVNKLIRLREMNPYAPVYLELNWGQPDAFGKIHGRHAVRVEKIVPDGRGSYNVHVVNPWNNTRLETQVFNIADLKVRDAWFSHYSPSSQHSALTETLLACSSTQIGKHVYANPDLMKTLLTFQDKAPHLANNPKIIELLVNTHKNNPKLLPVIDKLLSDPTQAARLATNIQYSNQREDLLVRGIVNQLVYHPDQSLLSSLPIRLTGPILRDMAVDAKYRKDLPLEQYFSSHHFVRRILDGAIEQKASSDPMMGGDKALARTSIEHELVNYYLSGNKNYVTEPNLRAFIDAGVIDIRTLPQVLSQPTMLSKSLHYFLNTRDPIPVGLTDFFSKVTPTQIDAGFANDFFTKARCSDVKRLCEDLYKLSATNPALAKHLLTVGRQKVDGFYPGAFERFAQNASAVSSPDLSNWLDVDGNKQAKIDAQILISNNVRQINSIPVVYPDPTNVDAINQHSKRLRTLLEDLAKNPELERAKRVLGMPTNPPEIQQALDAKMREVSTIELRHLQQIKQQSAQKIIDNHVQKIKDFPVNLGGLNTQQLEQRAVDLRSILNEDSYILAKKALGLKSDPPEITGVFVAKAQIIDAAIEEHLKHDKVQVKDTILGEVNILIGRVKGKGADAIARVIEQVKEEYNNDPYHDGLLSAKEKEELFRDIANIGARMGALPQAKLEQLKQIDLQRLKAPDQLTPDVRQLVKDLLRAPILIVTPIPIITPIPIPVTQDKIAKCKREIEAITVSYPDHSISGVREHRNALLREIKNIREKPEYADVSNQDAVLWAQKAKVDKIKAESDALLIAAYEKQFNDFPIKFKETTLSGAGTEARAMHQELRIAYKQARRDLGCIDNLSISKTLPTVIENAFKAAGERIDKAVHDYKNDLSQKGHKHHNFKAKLVHVKNGLEIFDHHLEEIEKMVDRLKASPSKQHKYGHAEELRNSLVEARNTFLTKNKDMNEFCEKCTNAIAKAKPHLEQHEASNTGIKALDAIIDFFKAKLTKTKSAEVVEEVSYEVGRLSGG</sequence>
<dbReference type="OrthoDB" id="9824259at2"/>
<accession>A0A098G176</accession>
<evidence type="ECO:0000313" key="2">
    <source>
        <dbReference type="Proteomes" id="UP000032430"/>
    </source>
</evidence>
<dbReference type="AlphaFoldDB" id="A0A098G176"/>
<organism evidence="1 2">
    <name type="scientific">Legionella fallonii LLAP-10</name>
    <dbReference type="NCBI Taxonomy" id="1212491"/>
    <lineage>
        <taxon>Bacteria</taxon>
        <taxon>Pseudomonadati</taxon>
        <taxon>Pseudomonadota</taxon>
        <taxon>Gammaproteobacteria</taxon>
        <taxon>Legionellales</taxon>
        <taxon>Legionellaceae</taxon>
        <taxon>Legionella</taxon>
    </lineage>
</organism>
<name>A0A098G176_9GAMM</name>
<reference evidence="2" key="1">
    <citation type="submission" date="2014-09" db="EMBL/GenBank/DDBJ databases">
        <authorList>
            <person name="Gomez-Valero L."/>
        </authorList>
    </citation>
    <scope>NUCLEOTIDE SEQUENCE [LARGE SCALE GENOMIC DNA]</scope>
    <source>
        <strain evidence="2">ATCC700992</strain>
    </source>
</reference>
<dbReference type="STRING" id="1212491.LFA_0768"/>
<proteinExistence type="predicted"/>
<dbReference type="RefSeq" id="WP_045094928.1">
    <property type="nucleotide sequence ID" value="NZ_LN614827.1"/>
</dbReference>
<dbReference type="EMBL" id="LN614827">
    <property type="protein sequence ID" value="CEG56217.1"/>
    <property type="molecule type" value="Genomic_DNA"/>
</dbReference>
<gene>
    <name evidence="1" type="ORF">LFA_0768</name>
</gene>
<dbReference type="InterPro" id="IPR000169">
    <property type="entry name" value="Pept_cys_AS"/>
</dbReference>
<protein>
    <submittedName>
        <fullName evidence="1">Uncharacterized protein</fullName>
    </submittedName>
</protein>